<protein>
    <submittedName>
        <fullName evidence="9">MFS transporter</fullName>
    </submittedName>
</protein>
<feature type="domain" description="Major facilitator superfamily (MFS) profile" evidence="8">
    <location>
        <begin position="14"/>
        <end position="390"/>
    </location>
</feature>
<evidence type="ECO:0000313" key="10">
    <source>
        <dbReference type="Proteomes" id="UP001374803"/>
    </source>
</evidence>
<keyword evidence="5 7" id="KW-1133">Transmembrane helix</keyword>
<dbReference type="Proteomes" id="UP001374803">
    <property type="component" value="Chromosome"/>
</dbReference>
<evidence type="ECO:0000256" key="1">
    <source>
        <dbReference type="ARBA" id="ARBA00004651"/>
    </source>
</evidence>
<dbReference type="InterPro" id="IPR020846">
    <property type="entry name" value="MFS_dom"/>
</dbReference>
<dbReference type="PROSITE" id="PS00216">
    <property type="entry name" value="SUGAR_TRANSPORT_1"/>
    <property type="match status" value="1"/>
</dbReference>
<keyword evidence="6 7" id="KW-0472">Membrane</keyword>
<evidence type="ECO:0000256" key="6">
    <source>
        <dbReference type="ARBA" id="ARBA00023136"/>
    </source>
</evidence>
<feature type="transmembrane region" description="Helical" evidence="7">
    <location>
        <begin position="302"/>
        <end position="321"/>
    </location>
</feature>
<dbReference type="InterPro" id="IPR036259">
    <property type="entry name" value="MFS_trans_sf"/>
</dbReference>
<reference evidence="9" key="1">
    <citation type="submission" date="2021-12" db="EMBL/GenBank/DDBJ databases">
        <title>Discovery of the Pendulisporaceae a myxobacterial family with distinct sporulation behavior and unique specialized metabolism.</title>
        <authorList>
            <person name="Garcia R."/>
            <person name="Popoff A."/>
            <person name="Bader C.D."/>
            <person name="Loehr J."/>
            <person name="Walesch S."/>
            <person name="Walt C."/>
            <person name="Boldt J."/>
            <person name="Bunk B."/>
            <person name="Haeckl F.J.F.P.J."/>
            <person name="Gunesch A.P."/>
            <person name="Birkelbach J."/>
            <person name="Nuebel U."/>
            <person name="Pietschmann T."/>
            <person name="Bach T."/>
            <person name="Mueller R."/>
        </authorList>
    </citation>
    <scope>NUCLEOTIDE SEQUENCE</scope>
    <source>
        <strain evidence="9">MSr11367</strain>
    </source>
</reference>
<feature type="transmembrane region" description="Helical" evidence="7">
    <location>
        <begin position="52"/>
        <end position="72"/>
    </location>
</feature>
<dbReference type="SUPFAM" id="SSF103473">
    <property type="entry name" value="MFS general substrate transporter"/>
    <property type="match status" value="1"/>
</dbReference>
<feature type="transmembrane region" description="Helical" evidence="7">
    <location>
        <begin position="12"/>
        <end position="32"/>
    </location>
</feature>
<evidence type="ECO:0000259" key="8">
    <source>
        <dbReference type="PROSITE" id="PS50850"/>
    </source>
</evidence>
<dbReference type="EMBL" id="CP089983">
    <property type="protein sequence ID" value="WXB09400.1"/>
    <property type="molecule type" value="Genomic_DNA"/>
</dbReference>
<dbReference type="Gene3D" id="1.20.1250.20">
    <property type="entry name" value="MFS general substrate transporter like domains"/>
    <property type="match status" value="1"/>
</dbReference>
<keyword evidence="4 7" id="KW-0812">Transmembrane</keyword>
<feature type="transmembrane region" description="Helical" evidence="7">
    <location>
        <begin position="172"/>
        <end position="191"/>
    </location>
</feature>
<keyword evidence="10" id="KW-1185">Reference proteome</keyword>
<evidence type="ECO:0000256" key="7">
    <source>
        <dbReference type="SAM" id="Phobius"/>
    </source>
</evidence>
<evidence type="ECO:0000256" key="5">
    <source>
        <dbReference type="ARBA" id="ARBA00022989"/>
    </source>
</evidence>
<dbReference type="InterPro" id="IPR050171">
    <property type="entry name" value="MFS_Transporters"/>
</dbReference>
<evidence type="ECO:0000313" key="9">
    <source>
        <dbReference type="EMBL" id="WXB09400.1"/>
    </source>
</evidence>
<feature type="transmembrane region" description="Helical" evidence="7">
    <location>
        <begin position="367"/>
        <end position="386"/>
    </location>
</feature>
<dbReference type="RefSeq" id="WP_394839073.1">
    <property type="nucleotide sequence ID" value="NZ_CP089929.1"/>
</dbReference>
<dbReference type="PROSITE" id="PS50850">
    <property type="entry name" value="MFS"/>
    <property type="match status" value="1"/>
</dbReference>
<dbReference type="InterPro" id="IPR011701">
    <property type="entry name" value="MFS"/>
</dbReference>
<feature type="transmembrane region" description="Helical" evidence="7">
    <location>
        <begin position="249"/>
        <end position="269"/>
    </location>
</feature>
<name>A0ABZ2LG88_9BACT</name>
<evidence type="ECO:0000256" key="3">
    <source>
        <dbReference type="ARBA" id="ARBA00022475"/>
    </source>
</evidence>
<feature type="transmembrane region" description="Helical" evidence="7">
    <location>
        <begin position="147"/>
        <end position="166"/>
    </location>
</feature>
<feature type="transmembrane region" description="Helical" evidence="7">
    <location>
        <begin position="342"/>
        <end position="361"/>
    </location>
</feature>
<evidence type="ECO:0000256" key="2">
    <source>
        <dbReference type="ARBA" id="ARBA00022448"/>
    </source>
</evidence>
<keyword evidence="3" id="KW-1003">Cell membrane</keyword>
<feature type="transmembrane region" description="Helical" evidence="7">
    <location>
        <begin position="114"/>
        <end position="135"/>
    </location>
</feature>
<sequence>MRAQHEGVPFTSARSAGIVAAIIAASLTTSLTVPPILPRMLAHFAGVPGVTLLVPLVVSLPLMISTVAAPITGILSDRFGRRPIVLGASALSAILGILPYWLDSLMAILVARALMGLTTGALLACTSALIGDFFAGPRRRGVLGAKYAALGIAHIVTFIVIGHLAATNWRNAFWIFLWGLVAAALVAAFIPRQTEFRARHDAPSAIVPWRKLAAVFLGVYLGHATFDVVLSGVPFLLEQRGFGGTRAASYFSAVAATGMLIGASSYPFLGRRISGPVLWCVTFGFASVGYATLASATSRPGIVLGTLIATMGCGLVSPNSLHMLFDAVPLHARGRVSGVHTVFFFLGLATGPLVGIGGAKLLGSSSRLYTCLSAALLAILTVYAVLARRAANQSGRNSCTKKRSPSARFSAKTS</sequence>
<keyword evidence="2" id="KW-0813">Transport</keyword>
<comment type="subcellular location">
    <subcellularLocation>
        <location evidence="1">Cell membrane</location>
        <topology evidence="1">Multi-pass membrane protein</topology>
    </subcellularLocation>
</comment>
<accession>A0ABZ2LG88</accession>
<evidence type="ECO:0000256" key="4">
    <source>
        <dbReference type="ARBA" id="ARBA00022692"/>
    </source>
</evidence>
<dbReference type="CDD" id="cd17473">
    <property type="entry name" value="MFS_arabinose_efflux_permease_like"/>
    <property type="match status" value="1"/>
</dbReference>
<dbReference type="PANTHER" id="PTHR23517">
    <property type="entry name" value="RESISTANCE PROTEIN MDTM, PUTATIVE-RELATED-RELATED"/>
    <property type="match status" value="1"/>
</dbReference>
<dbReference type="InterPro" id="IPR005829">
    <property type="entry name" value="Sugar_transporter_CS"/>
</dbReference>
<organism evidence="9 10">
    <name type="scientific">Pendulispora rubella</name>
    <dbReference type="NCBI Taxonomy" id="2741070"/>
    <lineage>
        <taxon>Bacteria</taxon>
        <taxon>Pseudomonadati</taxon>
        <taxon>Myxococcota</taxon>
        <taxon>Myxococcia</taxon>
        <taxon>Myxococcales</taxon>
        <taxon>Sorangiineae</taxon>
        <taxon>Pendulisporaceae</taxon>
        <taxon>Pendulispora</taxon>
    </lineage>
</organism>
<feature type="transmembrane region" description="Helical" evidence="7">
    <location>
        <begin position="84"/>
        <end position="102"/>
    </location>
</feature>
<gene>
    <name evidence="9" type="ORF">LVJ94_19480</name>
</gene>
<dbReference type="Pfam" id="PF07690">
    <property type="entry name" value="MFS_1"/>
    <property type="match status" value="1"/>
</dbReference>
<feature type="transmembrane region" description="Helical" evidence="7">
    <location>
        <begin position="212"/>
        <end position="237"/>
    </location>
</feature>
<proteinExistence type="predicted"/>
<feature type="transmembrane region" description="Helical" evidence="7">
    <location>
        <begin position="276"/>
        <end position="296"/>
    </location>
</feature>